<dbReference type="InterPro" id="IPR039670">
    <property type="entry name" value="NPC2-like"/>
</dbReference>
<dbReference type="Gene3D" id="2.70.220.10">
    <property type="entry name" value="Ganglioside GM2 activator"/>
    <property type="match status" value="1"/>
</dbReference>
<reference evidence="10" key="1">
    <citation type="journal article" date="2020" name="Phytopathology">
        <title>Genome sequence of the chestnut blight fungus Cryphonectria parasitica EP155: A fundamental resource for an archetypical invasive plant pathogen.</title>
        <authorList>
            <person name="Crouch J.A."/>
            <person name="Dawe A."/>
            <person name="Aerts A."/>
            <person name="Barry K."/>
            <person name="Churchill A.C.L."/>
            <person name="Grimwood J."/>
            <person name="Hillman B."/>
            <person name="Milgroom M.G."/>
            <person name="Pangilinan J."/>
            <person name="Smith M."/>
            <person name="Salamov A."/>
            <person name="Schmutz J."/>
            <person name="Yadav J."/>
            <person name="Grigoriev I.V."/>
            <person name="Nuss D."/>
        </authorList>
    </citation>
    <scope>NUCLEOTIDE SEQUENCE</scope>
    <source>
        <strain evidence="10">EP155</strain>
    </source>
</reference>
<evidence type="ECO:0000256" key="3">
    <source>
        <dbReference type="ARBA" id="ARBA00011245"/>
    </source>
</evidence>
<evidence type="ECO:0000256" key="4">
    <source>
        <dbReference type="ARBA" id="ARBA00016056"/>
    </source>
</evidence>
<keyword evidence="7" id="KW-0445">Lipid transport</keyword>
<dbReference type="SUPFAM" id="SSF81296">
    <property type="entry name" value="E set domains"/>
    <property type="match status" value="1"/>
</dbReference>
<dbReference type="Proteomes" id="UP000803844">
    <property type="component" value="Unassembled WGS sequence"/>
</dbReference>
<dbReference type="OrthoDB" id="6409159at2759"/>
<dbReference type="EMBL" id="MU032352">
    <property type="protein sequence ID" value="KAF3760961.1"/>
    <property type="molecule type" value="Genomic_DNA"/>
</dbReference>
<evidence type="ECO:0000256" key="8">
    <source>
        <dbReference type="SAM" id="SignalP"/>
    </source>
</evidence>
<dbReference type="InterPro" id="IPR003172">
    <property type="entry name" value="ML_dom"/>
</dbReference>
<feature type="signal peptide" evidence="8">
    <location>
        <begin position="1"/>
        <end position="21"/>
    </location>
</feature>
<comment type="similarity">
    <text evidence="2">Belongs to the NPC2 family.</text>
</comment>
<name>A0A9P4XUA2_CRYP1</name>
<gene>
    <name evidence="10" type="ORF">M406DRAFT_334581</name>
</gene>
<dbReference type="GO" id="GO:0032934">
    <property type="term" value="F:sterol binding"/>
    <property type="evidence" value="ECO:0007669"/>
    <property type="project" value="InterPro"/>
</dbReference>
<comment type="subunit">
    <text evidence="3">Monomer.</text>
</comment>
<evidence type="ECO:0000256" key="6">
    <source>
        <dbReference type="ARBA" id="ARBA00022729"/>
    </source>
</evidence>
<evidence type="ECO:0000313" key="11">
    <source>
        <dbReference type="Proteomes" id="UP000803844"/>
    </source>
</evidence>
<dbReference type="InterPro" id="IPR014756">
    <property type="entry name" value="Ig_E-set"/>
</dbReference>
<dbReference type="SMART" id="SM00737">
    <property type="entry name" value="ML"/>
    <property type="match status" value="1"/>
</dbReference>
<sequence length="190" mass="21342">MKLLAPAVAIVWTLLMGLTWSSPVDQHGKMTTWDSFSEAIGNATSMLFSKAPGDRVAGNASIYHCKNTGQNDIAEFNFINTSPQVLHRNSDFNVTVSGRLRQLVEDGAMMDIKVKYSVLPVPVVRRKYSLCELLKYTGTTCPIPVGDLGFDRSWHIPDRFIPRGMYHIYINAYTKNKDPIACLVINQRFN</sequence>
<evidence type="ECO:0000256" key="2">
    <source>
        <dbReference type="ARBA" id="ARBA00006370"/>
    </source>
</evidence>
<protein>
    <recommendedName>
        <fullName evidence="4">Phosphatidylglycerol/phosphatidylinositol transfer protein</fullName>
    </recommendedName>
</protein>
<comment type="function">
    <text evidence="1">Catalyzes the intermembrane transfer of phosphatidylglycerol and phosphatidylinositol.</text>
</comment>
<proteinExistence type="inferred from homology"/>
<evidence type="ECO:0000256" key="1">
    <source>
        <dbReference type="ARBA" id="ARBA00002053"/>
    </source>
</evidence>
<dbReference type="PANTHER" id="PTHR11306:SF0">
    <property type="entry name" value="PHOSPHATIDYLGLYCEROL_PHOSPHATIDYLINOSITOL TRANSFER PROTEIN"/>
    <property type="match status" value="1"/>
</dbReference>
<organism evidence="10 11">
    <name type="scientific">Cryphonectria parasitica (strain ATCC 38755 / EP155)</name>
    <dbReference type="NCBI Taxonomy" id="660469"/>
    <lineage>
        <taxon>Eukaryota</taxon>
        <taxon>Fungi</taxon>
        <taxon>Dikarya</taxon>
        <taxon>Ascomycota</taxon>
        <taxon>Pezizomycotina</taxon>
        <taxon>Sordariomycetes</taxon>
        <taxon>Sordariomycetidae</taxon>
        <taxon>Diaporthales</taxon>
        <taxon>Cryphonectriaceae</taxon>
        <taxon>Cryphonectria-Endothia species complex</taxon>
        <taxon>Cryphonectria</taxon>
    </lineage>
</organism>
<keyword evidence="6 8" id="KW-0732">Signal</keyword>
<dbReference type="PANTHER" id="PTHR11306">
    <property type="entry name" value="NIEMANN PICK TYPE C2 PROTEIN NPC2-RELATED"/>
    <property type="match status" value="1"/>
</dbReference>
<evidence type="ECO:0000259" key="9">
    <source>
        <dbReference type="SMART" id="SM00737"/>
    </source>
</evidence>
<comment type="caution">
    <text evidence="10">The sequence shown here is derived from an EMBL/GenBank/DDBJ whole genome shotgun (WGS) entry which is preliminary data.</text>
</comment>
<feature type="domain" description="MD-2-related lipid-recognition" evidence="9">
    <location>
        <begin position="62"/>
        <end position="187"/>
    </location>
</feature>
<feature type="chain" id="PRO_5040276257" description="Phosphatidylglycerol/phosphatidylinositol transfer protein" evidence="8">
    <location>
        <begin position="22"/>
        <end position="190"/>
    </location>
</feature>
<dbReference type="Pfam" id="PF02221">
    <property type="entry name" value="E1_DerP2_DerF2"/>
    <property type="match status" value="1"/>
</dbReference>
<accession>A0A9P4XUA2</accession>
<dbReference type="RefSeq" id="XP_040771940.1">
    <property type="nucleotide sequence ID" value="XM_040920956.1"/>
</dbReference>
<evidence type="ECO:0000256" key="7">
    <source>
        <dbReference type="ARBA" id="ARBA00023055"/>
    </source>
</evidence>
<dbReference type="GO" id="GO:0015918">
    <property type="term" value="P:sterol transport"/>
    <property type="evidence" value="ECO:0007669"/>
    <property type="project" value="InterPro"/>
</dbReference>
<dbReference type="InterPro" id="IPR036846">
    <property type="entry name" value="GM2-AP_sf"/>
</dbReference>
<evidence type="ECO:0000256" key="5">
    <source>
        <dbReference type="ARBA" id="ARBA00022448"/>
    </source>
</evidence>
<keyword evidence="5" id="KW-0813">Transport</keyword>
<keyword evidence="11" id="KW-1185">Reference proteome</keyword>
<dbReference type="AlphaFoldDB" id="A0A9P4XUA2"/>
<dbReference type="GeneID" id="63838085"/>
<evidence type="ECO:0000313" key="10">
    <source>
        <dbReference type="EMBL" id="KAF3760961.1"/>
    </source>
</evidence>